<dbReference type="GO" id="GO:0004674">
    <property type="term" value="F:protein serine/threonine kinase activity"/>
    <property type="evidence" value="ECO:0007669"/>
    <property type="project" value="UniProtKB-KW"/>
</dbReference>
<evidence type="ECO:0000259" key="4">
    <source>
        <dbReference type="PROSITE" id="PS50011"/>
    </source>
</evidence>
<dbReference type="SUPFAM" id="SSF56112">
    <property type="entry name" value="Protein kinase-like (PK-like)"/>
    <property type="match status" value="1"/>
</dbReference>
<evidence type="ECO:0000256" key="1">
    <source>
        <dbReference type="ARBA" id="ARBA00006485"/>
    </source>
</evidence>
<evidence type="ECO:0000256" key="2">
    <source>
        <dbReference type="ARBA" id="ARBA00022741"/>
    </source>
</evidence>
<feature type="domain" description="Protein kinase" evidence="4">
    <location>
        <begin position="1"/>
        <end position="264"/>
    </location>
</feature>
<dbReference type="Pfam" id="PF00069">
    <property type="entry name" value="Pkinase"/>
    <property type="match status" value="1"/>
</dbReference>
<proteinExistence type="inferred from homology"/>
<sequence>MSIQKSKKITEEKAIAEGAYSVVHAFGSDPHHVIKYYTSSLFTSGSSIKELAHMNFFNHFGIPGVELKNIYIDNDYLAVKLEKLIPIVNFKTNKDTNIRRFLVELGESLNYIHAHGIAHRDIKPTNIMFNTRTDRYQLNDWSSVSIVPYNNNPGELTTVCFLPPEWLIGDKNITGACDIWMLALTTLMIWFPMYTLYKIENPSVLLCYYYDRFDVSPNIRREKLNIRTNNELDSDVLEVLVDMLEFDPYKRITGAQIAQRLSYYEYTKYIRTDSCFIRKFIPQNMVKWAKDVAKNMGLSQFCLSTGLNIMSKVMLTDSDESSIFGATCMIISCSLHDEYFTFDSWVTYCNKQFDKHELLRHVTYILKKLSFNIVSLGMHDM</sequence>
<dbReference type="Pfam" id="PF00134">
    <property type="entry name" value="Cyclin_N"/>
    <property type="match status" value="1"/>
</dbReference>
<gene>
    <name evidence="5" type="ORF">LCPAC404_00510</name>
</gene>
<evidence type="ECO:0000256" key="3">
    <source>
        <dbReference type="ARBA" id="ARBA00022840"/>
    </source>
</evidence>
<dbReference type="InterPro" id="IPR006671">
    <property type="entry name" value="Cyclin_N"/>
</dbReference>
<dbReference type="Gene3D" id="1.10.510.10">
    <property type="entry name" value="Transferase(Phosphotransferase) domain 1"/>
    <property type="match status" value="1"/>
</dbReference>
<keyword evidence="2" id="KW-0547">Nucleotide-binding</keyword>
<dbReference type="PROSITE" id="PS00108">
    <property type="entry name" value="PROTEIN_KINASE_ST"/>
    <property type="match status" value="1"/>
</dbReference>
<dbReference type="SUPFAM" id="SSF47954">
    <property type="entry name" value="Cyclin-like"/>
    <property type="match status" value="1"/>
</dbReference>
<keyword evidence="5" id="KW-0808">Transferase</keyword>
<keyword evidence="3" id="KW-0067">ATP-binding</keyword>
<dbReference type="PANTHER" id="PTHR24056">
    <property type="entry name" value="CELL DIVISION PROTEIN KINASE"/>
    <property type="match status" value="1"/>
</dbReference>
<protein>
    <submittedName>
        <fullName evidence="5">Putative serine/threonine protein kinase</fullName>
    </submittedName>
</protein>
<keyword evidence="5" id="KW-0723">Serine/threonine-protein kinase</keyword>
<dbReference type="GO" id="GO:0005524">
    <property type="term" value="F:ATP binding"/>
    <property type="evidence" value="ECO:0007669"/>
    <property type="project" value="UniProtKB-KW"/>
</dbReference>
<dbReference type="InterPro" id="IPR050108">
    <property type="entry name" value="CDK"/>
</dbReference>
<dbReference type="CDD" id="cd00043">
    <property type="entry name" value="CYCLIN_SF"/>
    <property type="match status" value="1"/>
</dbReference>
<keyword evidence="5" id="KW-0418">Kinase</keyword>
<dbReference type="InterPro" id="IPR008271">
    <property type="entry name" value="Ser/Thr_kinase_AS"/>
</dbReference>
<dbReference type="InterPro" id="IPR011009">
    <property type="entry name" value="Kinase-like_dom_sf"/>
</dbReference>
<dbReference type="InterPro" id="IPR000719">
    <property type="entry name" value="Prot_kinase_dom"/>
</dbReference>
<dbReference type="SMART" id="SM00220">
    <property type="entry name" value="S_TKc"/>
    <property type="match status" value="1"/>
</dbReference>
<dbReference type="Gene3D" id="1.10.472.10">
    <property type="entry name" value="Cyclin-like"/>
    <property type="match status" value="1"/>
</dbReference>
<evidence type="ECO:0000313" key="5">
    <source>
        <dbReference type="EMBL" id="QBK93347.1"/>
    </source>
</evidence>
<name>A0A481ZC35_9VIRU</name>
<dbReference type="InterPro" id="IPR036915">
    <property type="entry name" value="Cyclin-like_sf"/>
</dbReference>
<dbReference type="PROSITE" id="PS50011">
    <property type="entry name" value="PROTEIN_KINASE_DOM"/>
    <property type="match status" value="1"/>
</dbReference>
<dbReference type="EMBL" id="MK500594">
    <property type="protein sequence ID" value="QBK93347.1"/>
    <property type="molecule type" value="Genomic_DNA"/>
</dbReference>
<reference evidence="5" key="1">
    <citation type="journal article" date="2019" name="MBio">
        <title>Virus Genomes from Deep Sea Sediments Expand the Ocean Megavirome and Support Independent Origins of Viral Gigantism.</title>
        <authorList>
            <person name="Backstrom D."/>
            <person name="Yutin N."/>
            <person name="Jorgensen S.L."/>
            <person name="Dharamshi J."/>
            <person name="Homa F."/>
            <person name="Zaremba-Niedwiedzka K."/>
            <person name="Spang A."/>
            <person name="Wolf Y.I."/>
            <person name="Koonin E.V."/>
            <person name="Ettema T.J."/>
        </authorList>
    </citation>
    <scope>NUCLEOTIDE SEQUENCE</scope>
</reference>
<accession>A0A481ZC35</accession>
<organism evidence="5">
    <name type="scientific">Pithovirus LCPAC404</name>
    <dbReference type="NCBI Taxonomy" id="2506597"/>
    <lineage>
        <taxon>Viruses</taxon>
        <taxon>Pithoviruses</taxon>
    </lineage>
</organism>
<comment type="similarity">
    <text evidence="1">Belongs to the protein kinase superfamily. CMGC Ser/Thr protein kinase family. CDC2/CDKX subfamily.</text>
</comment>